<dbReference type="Pfam" id="PF08235">
    <property type="entry name" value="LNS2"/>
    <property type="match status" value="1"/>
</dbReference>
<comment type="similarity">
    <text evidence="1">Belongs to the lipin family.</text>
</comment>
<dbReference type="GO" id="GO:0008195">
    <property type="term" value="F:phosphatidate phosphatase activity"/>
    <property type="evidence" value="ECO:0007669"/>
    <property type="project" value="TreeGrafter"/>
</dbReference>
<feature type="domain" description="LNS2/PITP" evidence="3">
    <location>
        <begin position="953"/>
        <end position="1109"/>
    </location>
</feature>
<dbReference type="EMBL" id="CP136891">
    <property type="protein sequence ID" value="WOK97668.1"/>
    <property type="molecule type" value="Genomic_DNA"/>
</dbReference>
<sequence length="1154" mass="127634">MNTVGKLGRYISQSVYTVSGPFHPFGGAVDIVVVQQQDGSFKSSPWYVRFGKFQGVLKSKENVVKISVNGVEAGFSMYLDNKGEAFFIRELEAGEGRFILTTPALQDEMEGPKETGQFEKMQSFDVEGGRGGRDIQEDADNDKILRKTSSRRSLIFGLVFGRKSTKKNDEGENMERVTSMERAEIAADLLEMKWSTNLTSSGQGADNDQENTFQNSMTNVCVADEEHPQAPSSNEGFGYGDNLNLHGERMDDNFTRGFSSKNCCQEERDEDLSCLSVSKTTIDIDETANSDKANSDKKNSEITIGNRNLVIDPQIFDLDIDEMGLGNTLMKNDATEKNFDEETFHVKMCTSETGDSKSTSKFITEFTAVQPNETNCQNTGLAACHDDKRQSYTESCAGSTSGIPTCENDINEIVSFSNCETIELSTIMFNTSDENFSDSSGLKHSKDELCNVSSMISDITSLSELVSSSGKEVLEGCLNQKQETSISNEFFVSEESQYPSLRNRSLVDSDKNVLNIKSDLNSRLEQIPSDISCLSNQWLLSYDQKFISTDTRAKESAHEDEKQVQQIDFLRHLSDFEGREASQIPYFPVYISSDKLTFGTAAESYGVFEIPNSCNSINAAQNFETVGSDTNMKKSYSLEGVNVGDIGAISMPTEVAKCSLEDVQFPSSDIDNAGAKEIDTEIASNTKVAEADQVTDTAEDVGEHDFQIKKYKQCPSRKSDDICFNSSGIDIPGCKISSGETELSSRSLPFMSSHTKDMEGYNLHHPLCCSLNSVGDIYGMGALKHEDSISSKLGAEPQTEVAEGHTSGFTGSDISADNNEEQKGPMKSAIVGVISVDGAERRIDSSGNLRPSQGSWNLWPFLKRSKTTTNAQATSEDRKEMHSRSVSNISLESNMQETKNSKMVQSLTPTSEELASLNLKEGQNLVKFSFLTPMLGLQQVDARIYLWKWNTRIVVSDVDGTITKSDVLGQFMPLVGIDWSQTGVTHLFSAIKDNGYQLLFLSARSISQAHLTRQFLFNLKQDGKAMPDGPVFISPDGLFPSLYREVIRRAPHEFKISCLEAVKALFPPDCNPFYAGFGNRDTDEISYLKVGIPLGKIFIINPKGQIIVNRQVDTRSYASLHDLVNGIFPPTSSSEQEEYNSWNYWKLPLPNVKN</sequence>
<evidence type="ECO:0000313" key="5">
    <source>
        <dbReference type="Proteomes" id="UP001327560"/>
    </source>
</evidence>
<keyword evidence="5" id="KW-1185">Reference proteome</keyword>
<dbReference type="InterPro" id="IPR007651">
    <property type="entry name" value="Lipin_N"/>
</dbReference>
<dbReference type="InterPro" id="IPR031315">
    <property type="entry name" value="LNS2/PITP"/>
</dbReference>
<dbReference type="SMART" id="SM00775">
    <property type="entry name" value="LNS2"/>
    <property type="match status" value="1"/>
</dbReference>
<evidence type="ECO:0000256" key="2">
    <source>
        <dbReference type="SAM" id="MobiDB-lite"/>
    </source>
</evidence>
<organism evidence="4 5">
    <name type="scientific">Canna indica</name>
    <name type="common">Indian-shot</name>
    <dbReference type="NCBI Taxonomy" id="4628"/>
    <lineage>
        <taxon>Eukaryota</taxon>
        <taxon>Viridiplantae</taxon>
        <taxon>Streptophyta</taxon>
        <taxon>Embryophyta</taxon>
        <taxon>Tracheophyta</taxon>
        <taxon>Spermatophyta</taxon>
        <taxon>Magnoliopsida</taxon>
        <taxon>Liliopsida</taxon>
        <taxon>Zingiberales</taxon>
        <taxon>Cannaceae</taxon>
        <taxon>Canna</taxon>
    </lineage>
</organism>
<evidence type="ECO:0000259" key="3">
    <source>
        <dbReference type="SMART" id="SM00775"/>
    </source>
</evidence>
<reference evidence="4 5" key="1">
    <citation type="submission" date="2023-10" db="EMBL/GenBank/DDBJ databases">
        <title>Chromosome-scale genome assembly provides insights into flower coloration mechanisms of Canna indica.</title>
        <authorList>
            <person name="Li C."/>
        </authorList>
    </citation>
    <scope>NUCLEOTIDE SEQUENCE [LARGE SCALE GENOMIC DNA]</scope>
    <source>
        <tissue evidence="4">Flower</tissue>
    </source>
</reference>
<dbReference type="Pfam" id="PF04571">
    <property type="entry name" value="Lipin_N"/>
    <property type="match status" value="1"/>
</dbReference>
<name>A0AAQ3JWW5_9LILI</name>
<dbReference type="PANTHER" id="PTHR12181:SF12">
    <property type="entry name" value="PHOSPHATIDATE PHOSPHATASE"/>
    <property type="match status" value="1"/>
</dbReference>
<dbReference type="Proteomes" id="UP001327560">
    <property type="component" value="Chromosome 2"/>
</dbReference>
<dbReference type="AlphaFoldDB" id="A0AAQ3JWW5"/>
<gene>
    <name evidence="4" type="ORF">Cni_G06376</name>
</gene>
<evidence type="ECO:0000313" key="4">
    <source>
        <dbReference type="EMBL" id="WOK97668.1"/>
    </source>
</evidence>
<accession>A0AAQ3JWW5</accession>
<feature type="region of interest" description="Disordered" evidence="2">
    <location>
        <begin position="796"/>
        <end position="825"/>
    </location>
</feature>
<evidence type="ECO:0000256" key="1">
    <source>
        <dbReference type="ARBA" id="ARBA00005476"/>
    </source>
</evidence>
<proteinExistence type="inferred from homology"/>
<dbReference type="InterPro" id="IPR026058">
    <property type="entry name" value="LIPIN"/>
</dbReference>
<dbReference type="InterPro" id="IPR013209">
    <property type="entry name" value="LNS2"/>
</dbReference>
<protein>
    <submittedName>
        <fullName evidence="4">Phosphatidate phosphatase PAH2-like isoform X3</fullName>
    </submittedName>
</protein>
<dbReference type="InterPro" id="IPR036412">
    <property type="entry name" value="HAD-like_sf"/>
</dbReference>
<dbReference type="PANTHER" id="PTHR12181">
    <property type="entry name" value="LIPIN"/>
    <property type="match status" value="1"/>
</dbReference>
<feature type="compositionally biased region" description="Polar residues" evidence="2">
    <location>
        <begin position="807"/>
        <end position="817"/>
    </location>
</feature>
<dbReference type="SUPFAM" id="SSF56784">
    <property type="entry name" value="HAD-like"/>
    <property type="match status" value="1"/>
</dbReference>